<feature type="domain" description="Acyltransferase 3" evidence="3">
    <location>
        <begin position="25"/>
        <end position="370"/>
    </location>
</feature>
<keyword evidence="5" id="KW-1185">Reference proteome</keyword>
<evidence type="ECO:0000259" key="3">
    <source>
        <dbReference type="Pfam" id="PF01757"/>
    </source>
</evidence>
<feature type="transmembrane region" description="Helical" evidence="2">
    <location>
        <begin position="63"/>
        <end position="84"/>
    </location>
</feature>
<evidence type="ECO:0000256" key="2">
    <source>
        <dbReference type="SAM" id="Phobius"/>
    </source>
</evidence>
<proteinExistence type="predicted"/>
<dbReference type="RefSeq" id="WP_170030843.1">
    <property type="nucleotide sequence ID" value="NZ_JABDTL010000001.1"/>
</dbReference>
<keyword evidence="2" id="KW-0472">Membrane</keyword>
<dbReference type="InterPro" id="IPR050879">
    <property type="entry name" value="Acyltransferase_3"/>
</dbReference>
<feature type="transmembrane region" description="Helical" evidence="2">
    <location>
        <begin position="156"/>
        <end position="176"/>
    </location>
</feature>
<dbReference type="InterPro" id="IPR002656">
    <property type="entry name" value="Acyl_transf_3_dom"/>
</dbReference>
<comment type="caution">
    <text evidence="4">The sequence shown here is derived from an EMBL/GenBank/DDBJ whole genome shotgun (WGS) entry which is preliminary data.</text>
</comment>
<keyword evidence="2" id="KW-0812">Transmembrane</keyword>
<organism evidence="4 5">
    <name type="scientific">Longimicrobium terrae</name>
    <dbReference type="NCBI Taxonomy" id="1639882"/>
    <lineage>
        <taxon>Bacteria</taxon>
        <taxon>Pseudomonadati</taxon>
        <taxon>Gemmatimonadota</taxon>
        <taxon>Longimicrobiia</taxon>
        <taxon>Longimicrobiales</taxon>
        <taxon>Longimicrobiaceae</taxon>
        <taxon>Longimicrobium</taxon>
    </lineage>
</organism>
<feature type="region of interest" description="Disordered" evidence="1">
    <location>
        <begin position="1"/>
        <end position="21"/>
    </location>
</feature>
<evidence type="ECO:0000256" key="1">
    <source>
        <dbReference type="SAM" id="MobiDB-lite"/>
    </source>
</evidence>
<gene>
    <name evidence="4" type="ORF">HNQ61_000222</name>
</gene>
<name>A0A841GIX4_9BACT</name>
<feature type="transmembrane region" description="Helical" evidence="2">
    <location>
        <begin position="105"/>
        <end position="125"/>
    </location>
</feature>
<evidence type="ECO:0000313" key="4">
    <source>
        <dbReference type="EMBL" id="MBB6068611.1"/>
    </source>
</evidence>
<protein>
    <submittedName>
        <fullName evidence="4">Peptidoglycan/LPS O-acetylase OafA/YrhL</fullName>
    </submittedName>
</protein>
<feature type="transmembrane region" description="Helical" evidence="2">
    <location>
        <begin position="281"/>
        <end position="302"/>
    </location>
</feature>
<feature type="transmembrane region" description="Helical" evidence="2">
    <location>
        <begin position="323"/>
        <end position="342"/>
    </location>
</feature>
<accession>A0A841GIX4</accession>
<dbReference type="EMBL" id="JACHIA010000001">
    <property type="protein sequence ID" value="MBB6068611.1"/>
    <property type="molecule type" value="Genomic_DNA"/>
</dbReference>
<dbReference type="PANTHER" id="PTHR23028:SF53">
    <property type="entry name" value="ACYL_TRANSF_3 DOMAIN-CONTAINING PROTEIN"/>
    <property type="match status" value="1"/>
</dbReference>
<dbReference type="GO" id="GO:0016020">
    <property type="term" value="C:membrane"/>
    <property type="evidence" value="ECO:0007669"/>
    <property type="project" value="TreeGrafter"/>
</dbReference>
<dbReference type="GO" id="GO:0016747">
    <property type="term" value="F:acyltransferase activity, transferring groups other than amino-acyl groups"/>
    <property type="evidence" value="ECO:0007669"/>
    <property type="project" value="InterPro"/>
</dbReference>
<feature type="transmembrane region" description="Helical" evidence="2">
    <location>
        <begin position="354"/>
        <end position="378"/>
    </location>
</feature>
<sequence length="419" mass="44732">MTAAGRRADGPAGTRGTGEEAGHIPALDGVRGLAILVVVCVHTGFGARPEGAAGLAVQRLFSAGWAGVDLFFVMSGMLITGILLDTRRSAGYFRSFYARRTLRIFPLYYLALLVMLVMLPASGLLGSASGSHEGGPWVWAYLLNVKVVLSPGREVVPFYIFPFWSLSVEEQFYLVWPLLVWLVPRRPLAWVAGGMIAAALLLRVALVAATGTSDAPYVLTVARMDALAVGALIAIALRGPGGLARWKRFAPAVLAGCTAAVLALMARAGSADNHTPEMQTAGYTLVALACGALLVMVLAAGPSHPLTRVFSRRELRYLGARSYGVYVWHVLTLFIILRLRVLPRLLGVEPTSPVHQALMACLVLAASLAVSEASWRLVEQPFLKLKRYVPRPEARGAEAIPAAGLPGGRDGGRPLVQPR</sequence>
<dbReference type="AlphaFoldDB" id="A0A841GIX4"/>
<feature type="transmembrane region" description="Helical" evidence="2">
    <location>
        <begin position="215"/>
        <end position="237"/>
    </location>
</feature>
<dbReference type="GO" id="GO:0000271">
    <property type="term" value="P:polysaccharide biosynthetic process"/>
    <property type="evidence" value="ECO:0007669"/>
    <property type="project" value="TreeGrafter"/>
</dbReference>
<feature type="transmembrane region" description="Helical" evidence="2">
    <location>
        <begin position="249"/>
        <end position="269"/>
    </location>
</feature>
<evidence type="ECO:0000313" key="5">
    <source>
        <dbReference type="Proteomes" id="UP000582837"/>
    </source>
</evidence>
<feature type="transmembrane region" description="Helical" evidence="2">
    <location>
        <begin position="188"/>
        <end position="209"/>
    </location>
</feature>
<dbReference type="PANTHER" id="PTHR23028">
    <property type="entry name" value="ACETYLTRANSFERASE"/>
    <property type="match status" value="1"/>
</dbReference>
<keyword evidence="2" id="KW-1133">Transmembrane helix</keyword>
<dbReference type="Pfam" id="PF01757">
    <property type="entry name" value="Acyl_transf_3"/>
    <property type="match status" value="1"/>
</dbReference>
<dbReference type="Proteomes" id="UP000582837">
    <property type="component" value="Unassembled WGS sequence"/>
</dbReference>
<feature type="region of interest" description="Disordered" evidence="1">
    <location>
        <begin position="399"/>
        <end position="419"/>
    </location>
</feature>
<reference evidence="4 5" key="1">
    <citation type="submission" date="2020-08" db="EMBL/GenBank/DDBJ databases">
        <title>Genomic Encyclopedia of Type Strains, Phase IV (KMG-IV): sequencing the most valuable type-strain genomes for metagenomic binning, comparative biology and taxonomic classification.</title>
        <authorList>
            <person name="Goeker M."/>
        </authorList>
    </citation>
    <scope>NUCLEOTIDE SEQUENCE [LARGE SCALE GENOMIC DNA]</scope>
    <source>
        <strain evidence="4 5">DSM 29007</strain>
    </source>
</reference>